<organism evidence="1 2">
    <name type="scientific">Brassica cretica</name>
    <name type="common">Mustard</name>
    <dbReference type="NCBI Taxonomy" id="69181"/>
    <lineage>
        <taxon>Eukaryota</taxon>
        <taxon>Viridiplantae</taxon>
        <taxon>Streptophyta</taxon>
        <taxon>Embryophyta</taxon>
        <taxon>Tracheophyta</taxon>
        <taxon>Spermatophyta</taxon>
        <taxon>Magnoliopsida</taxon>
        <taxon>eudicotyledons</taxon>
        <taxon>Gunneridae</taxon>
        <taxon>Pentapetalae</taxon>
        <taxon>rosids</taxon>
        <taxon>malvids</taxon>
        <taxon>Brassicales</taxon>
        <taxon>Brassicaceae</taxon>
        <taxon>Brassiceae</taxon>
        <taxon>Brassica</taxon>
    </lineage>
</organism>
<gene>
    <name evidence="1" type="ORF">F2Q69_00001138</name>
</gene>
<evidence type="ECO:0000313" key="2">
    <source>
        <dbReference type="Proteomes" id="UP000712600"/>
    </source>
</evidence>
<dbReference type="AlphaFoldDB" id="A0A8S9PJ66"/>
<dbReference type="EMBL" id="QGKX02001521">
    <property type="protein sequence ID" value="KAF3515335.1"/>
    <property type="molecule type" value="Genomic_DNA"/>
</dbReference>
<dbReference type="Proteomes" id="UP000712600">
    <property type="component" value="Unassembled WGS sequence"/>
</dbReference>
<reference evidence="1" key="1">
    <citation type="submission" date="2019-12" db="EMBL/GenBank/DDBJ databases">
        <title>Genome sequencing and annotation of Brassica cretica.</title>
        <authorList>
            <person name="Studholme D.J."/>
            <person name="Sarris P."/>
        </authorList>
    </citation>
    <scope>NUCLEOTIDE SEQUENCE</scope>
    <source>
        <strain evidence="1">PFS-109/04</strain>
        <tissue evidence="1">Leaf</tissue>
    </source>
</reference>
<protein>
    <submittedName>
        <fullName evidence="1">Uncharacterized protein</fullName>
    </submittedName>
</protein>
<proteinExistence type="predicted"/>
<name>A0A8S9PJ66_BRACR</name>
<sequence>MIDSDVSPLFVQCTTMAVEGDISRTPEVHTATEVVKPKMTYAQAVTCSQRSDTKARTEVQVVCTAKQGTLLPDRFDILLSLWEE</sequence>
<accession>A0A8S9PJ66</accession>
<evidence type="ECO:0000313" key="1">
    <source>
        <dbReference type="EMBL" id="KAF3515335.1"/>
    </source>
</evidence>
<comment type="caution">
    <text evidence="1">The sequence shown here is derived from an EMBL/GenBank/DDBJ whole genome shotgun (WGS) entry which is preliminary data.</text>
</comment>